<dbReference type="EMBL" id="JAANEY010000001">
    <property type="protein sequence ID" value="MBT8550719.1"/>
    <property type="molecule type" value="Genomic_DNA"/>
</dbReference>
<dbReference type="Proteomes" id="UP000783102">
    <property type="component" value="Unassembled WGS sequence"/>
</dbReference>
<comment type="caution">
    <text evidence="2">The sequence shown here is derived from an EMBL/GenBank/DDBJ whole genome shotgun (WGS) entry which is preliminary data.</text>
</comment>
<reference evidence="2" key="1">
    <citation type="journal article" date="2021" name="Genome Biol. Evol.">
        <title>Continental-Scale Gene Flow Prevents Allopatric Divergence of Pelagic Freshwater Bacteria.</title>
        <authorList>
            <person name="Hoetzinger M."/>
            <person name="Pitt A."/>
            <person name="Huemer A."/>
            <person name="Hahn M.W."/>
        </authorList>
    </citation>
    <scope>NUCLEOTIDE SEQUENCE</scope>
    <source>
        <strain evidence="2">SM1-W8</strain>
    </source>
</reference>
<dbReference type="NCBIfam" id="NF002542">
    <property type="entry name" value="PRK02101.1-3"/>
    <property type="match status" value="1"/>
</dbReference>
<dbReference type="HAMAP" id="MF_00652">
    <property type="entry name" value="UPF0246"/>
    <property type="match status" value="1"/>
</dbReference>
<gene>
    <name evidence="2" type="primary">yaaA</name>
    <name evidence="2" type="ORF">G6731_01910</name>
</gene>
<dbReference type="PANTHER" id="PTHR30283">
    <property type="entry name" value="PEROXIDE STRESS RESPONSE PROTEIN YAAA"/>
    <property type="match status" value="1"/>
</dbReference>
<organism evidence="2 3">
    <name type="scientific">Polynucleobacter paneuropaeus</name>
    <dbReference type="NCBI Taxonomy" id="2527775"/>
    <lineage>
        <taxon>Bacteria</taxon>
        <taxon>Pseudomonadati</taxon>
        <taxon>Pseudomonadota</taxon>
        <taxon>Betaproteobacteria</taxon>
        <taxon>Burkholderiales</taxon>
        <taxon>Burkholderiaceae</taxon>
        <taxon>Polynucleobacter</taxon>
    </lineage>
</organism>
<dbReference type="PANTHER" id="PTHR30283:SF4">
    <property type="entry name" value="PEROXIDE STRESS RESISTANCE PROTEIN YAAA"/>
    <property type="match status" value="1"/>
</dbReference>
<evidence type="ECO:0000313" key="3">
    <source>
        <dbReference type="Proteomes" id="UP000783102"/>
    </source>
</evidence>
<name>A0A9Q2ZVI8_9BURK</name>
<dbReference type="NCBIfam" id="NF002541">
    <property type="entry name" value="PRK02101.1-1"/>
    <property type="match status" value="1"/>
</dbReference>
<dbReference type="InterPro" id="IPR005583">
    <property type="entry name" value="YaaA"/>
</dbReference>
<dbReference type="GO" id="GO:0005829">
    <property type="term" value="C:cytosol"/>
    <property type="evidence" value="ECO:0007669"/>
    <property type="project" value="TreeGrafter"/>
</dbReference>
<dbReference type="GO" id="GO:0033194">
    <property type="term" value="P:response to hydroperoxide"/>
    <property type="evidence" value="ECO:0007669"/>
    <property type="project" value="TreeGrafter"/>
</dbReference>
<accession>A0A9Q2ZVI8</accession>
<sequence length="258" mass="29085">MLIVLSPAKSLDYKTPAKVKSTTLPEFAAESAKLIADLKKLSPQQVAKLMGLSDQLAALNVGRYRDWSKKFTPENSKPAIFAFDGDVYDGFDVKSLPPRAVEFAQDHIRILSGLYGALRPLDLMQPYRLEMGTGFQNVRGKDLYAFWGKRVTEALKKLLEKEKEPALLNLASEEYFKVLQAKDLGCSVISPVFQDAKDGKYKIISFYAKRARGLMARYVVENRLTKPADLKGFNLDGYRYCASESKPDKPVFRRAEKK</sequence>
<protein>
    <recommendedName>
        <fullName evidence="1">UPF0246 protein G6731_01910</fullName>
    </recommendedName>
</protein>
<evidence type="ECO:0000256" key="1">
    <source>
        <dbReference type="HAMAP-Rule" id="MF_00652"/>
    </source>
</evidence>
<proteinExistence type="inferred from homology"/>
<dbReference type="AlphaFoldDB" id="A0A9Q2ZVI8"/>
<evidence type="ECO:0000313" key="2">
    <source>
        <dbReference type="EMBL" id="MBT8550719.1"/>
    </source>
</evidence>
<comment type="similarity">
    <text evidence="1">Belongs to the UPF0246 family.</text>
</comment>
<dbReference type="Pfam" id="PF03883">
    <property type="entry name" value="H2O2_YaaD"/>
    <property type="match status" value="1"/>
</dbReference>